<accession>A0A396F4H2</accession>
<reference evidence="2 5" key="2">
    <citation type="submission" date="2020-04" db="EMBL/GenBank/DDBJ databases">
        <authorList>
            <person name="Pieper L."/>
        </authorList>
    </citation>
    <scope>NUCLEOTIDE SEQUENCE [LARGE SCALE GENOMIC DNA]</scope>
    <source>
        <strain evidence="2 5">B33</strain>
    </source>
</reference>
<reference evidence="3 4" key="1">
    <citation type="submission" date="2018-08" db="EMBL/GenBank/DDBJ databases">
        <title>A genome reference for cultivated species of the human gut microbiota.</title>
        <authorList>
            <person name="Zou Y."/>
            <person name="Xue W."/>
            <person name="Luo G."/>
        </authorList>
    </citation>
    <scope>NUCLEOTIDE SEQUENCE [LARGE SCALE GENOMIC DNA]</scope>
    <source>
        <strain evidence="3 4">AF14-8</strain>
    </source>
</reference>
<dbReference type="EMBL" id="QRYT01000001">
    <property type="protein sequence ID" value="RGV13900.1"/>
    <property type="molecule type" value="Genomic_DNA"/>
</dbReference>
<evidence type="ECO:0000313" key="2">
    <source>
        <dbReference type="EMBL" id="NVB75332.1"/>
    </source>
</evidence>
<evidence type="ECO:0000313" key="4">
    <source>
        <dbReference type="Proteomes" id="UP000285379"/>
    </source>
</evidence>
<protein>
    <recommendedName>
        <fullName evidence="6">XRE family transcriptional regulator</fullName>
    </recommendedName>
</protein>
<reference evidence="2 5" key="3">
    <citation type="submission" date="2020-07" db="EMBL/GenBank/DDBJ databases">
        <title>Bacterial metabolism rescues the inhibition of intestinal drug absorption by food and drug additives.</title>
        <authorList>
            <person name="Zou L."/>
            <person name="Spanogiannopoulos P."/>
            <person name="Chien H.-C."/>
            <person name="Pieper L.M."/>
            <person name="Cai W."/>
            <person name="Khuri N."/>
            <person name="Pottel J."/>
            <person name="Vora B."/>
            <person name="Ni Z."/>
            <person name="Tsakalozou E."/>
            <person name="Zhang W."/>
            <person name="Shoichet B.K."/>
            <person name="Giacomini K.M."/>
            <person name="Turnbaugh P.J."/>
        </authorList>
    </citation>
    <scope>NUCLEOTIDE SEQUENCE [LARGE SCALE GENOMIC DNA]</scope>
    <source>
        <strain evidence="2 5">B33</strain>
    </source>
</reference>
<reference evidence="1" key="4">
    <citation type="submission" date="2021-10" db="EMBL/GenBank/DDBJ databases">
        <title>Collection of gut derived symbiotic bacterial strains cultured from healthy donors.</title>
        <authorList>
            <person name="Lin H."/>
            <person name="Littmann E."/>
            <person name="Kohout C."/>
            <person name="Pamer E.G."/>
        </authorList>
    </citation>
    <scope>NUCLEOTIDE SEQUENCE</scope>
    <source>
        <strain evidence="1">DFI.1.167</strain>
    </source>
</reference>
<dbReference type="AlphaFoldDB" id="A0A396F4H2"/>
<dbReference type="RefSeq" id="WP_005938081.1">
    <property type="nucleotide sequence ID" value="NZ_DAWDIY010000019.1"/>
</dbReference>
<dbReference type="EMBL" id="JABWDJ010000098">
    <property type="protein sequence ID" value="NVB75332.1"/>
    <property type="molecule type" value="Genomic_DNA"/>
</dbReference>
<dbReference type="GeneID" id="60062905"/>
<sequence length="124" mass="13927">MNLEIVRKLSENRGGGLKKLAADVGMSEQNLHRCIRNNKIQAADLEKIAFLLKADIRIFFDDEVSRLSNNTVETNGDFSPASMMGNVSVGTDAILVERVKHLEELLAEKERLIKVYEKLVEGKK</sequence>
<evidence type="ECO:0000313" key="1">
    <source>
        <dbReference type="EMBL" id="MCB7282733.1"/>
    </source>
</evidence>
<name>A0A396F4H2_PHOVU</name>
<proteinExistence type="predicted"/>
<comment type="caution">
    <text evidence="3">The sequence shown here is derived from an EMBL/GenBank/DDBJ whole genome shotgun (WGS) entry which is preliminary data.</text>
</comment>
<dbReference type="Proteomes" id="UP001199363">
    <property type="component" value="Unassembled WGS sequence"/>
</dbReference>
<evidence type="ECO:0000313" key="5">
    <source>
        <dbReference type="Proteomes" id="UP000524321"/>
    </source>
</evidence>
<evidence type="ECO:0008006" key="6">
    <source>
        <dbReference type="Google" id="ProtNLM"/>
    </source>
</evidence>
<dbReference type="Proteomes" id="UP000285379">
    <property type="component" value="Unassembled WGS sequence"/>
</dbReference>
<organism evidence="3 4">
    <name type="scientific">Phocaeicola vulgatus</name>
    <name type="common">Bacteroides vulgatus</name>
    <dbReference type="NCBI Taxonomy" id="821"/>
    <lineage>
        <taxon>Bacteria</taxon>
        <taxon>Pseudomonadati</taxon>
        <taxon>Bacteroidota</taxon>
        <taxon>Bacteroidia</taxon>
        <taxon>Bacteroidales</taxon>
        <taxon>Bacteroidaceae</taxon>
        <taxon>Phocaeicola</taxon>
    </lineage>
</organism>
<gene>
    <name evidence="3" type="ORF">DWW27_00625</name>
    <name evidence="2" type="ORF">HUV05_17730</name>
    <name evidence="1" type="ORF">LI282_17025</name>
</gene>
<dbReference type="Proteomes" id="UP000524321">
    <property type="component" value="Unassembled WGS sequence"/>
</dbReference>
<dbReference type="EMBL" id="JAJCQG010000065">
    <property type="protein sequence ID" value="MCB7282733.1"/>
    <property type="molecule type" value="Genomic_DNA"/>
</dbReference>
<evidence type="ECO:0000313" key="3">
    <source>
        <dbReference type="EMBL" id="RGV13900.1"/>
    </source>
</evidence>